<feature type="compositionally biased region" description="Low complexity" evidence="1">
    <location>
        <begin position="16"/>
        <end position="61"/>
    </location>
</feature>
<organism evidence="2 3">
    <name type="scientific">Neogobius melanostomus</name>
    <name type="common">round goby</name>
    <dbReference type="NCBI Taxonomy" id="47308"/>
    <lineage>
        <taxon>Eukaryota</taxon>
        <taxon>Metazoa</taxon>
        <taxon>Chordata</taxon>
        <taxon>Craniata</taxon>
        <taxon>Vertebrata</taxon>
        <taxon>Euteleostomi</taxon>
        <taxon>Actinopterygii</taxon>
        <taxon>Neopterygii</taxon>
        <taxon>Teleostei</taxon>
        <taxon>Neoteleostei</taxon>
        <taxon>Acanthomorphata</taxon>
        <taxon>Gobiaria</taxon>
        <taxon>Gobiiformes</taxon>
        <taxon>Gobioidei</taxon>
        <taxon>Gobiidae</taxon>
        <taxon>Benthophilinae</taxon>
        <taxon>Neogobiini</taxon>
        <taxon>Neogobius</taxon>
    </lineage>
</organism>
<evidence type="ECO:0000313" key="3">
    <source>
        <dbReference type="Proteomes" id="UP000694523"/>
    </source>
</evidence>
<protein>
    <recommendedName>
        <fullName evidence="4">Polyhomeotic-like protein 2</fullName>
    </recommendedName>
</protein>
<proteinExistence type="predicted"/>
<evidence type="ECO:0000313" key="2">
    <source>
        <dbReference type="Ensembl" id="ENSNMLP00000011165.1"/>
    </source>
</evidence>
<evidence type="ECO:0008006" key="4">
    <source>
        <dbReference type="Google" id="ProtNLM"/>
    </source>
</evidence>
<feature type="region of interest" description="Disordered" evidence="1">
    <location>
        <begin position="1"/>
        <end position="68"/>
    </location>
</feature>
<sequence>METEPGEPASTVPSIGTTAPSPSSSSPSGSTTTSTNTTTTSATASTTNSTSSSSSSTTTAGRQAVPQISVYSGIPDRQTVQALHRQPNTAAQYLQQMYAAQQQHLMLQTAALQQQHNLSTAQLQSLAQQAHTLTPACHPQTSETASFTALFDFCLWVGKGFGTPV</sequence>
<dbReference type="AlphaFoldDB" id="A0A8C6STV8"/>
<accession>A0A8C6STV8</accession>
<evidence type="ECO:0000256" key="1">
    <source>
        <dbReference type="SAM" id="MobiDB-lite"/>
    </source>
</evidence>
<name>A0A8C6STV8_9GOBI</name>
<dbReference type="Proteomes" id="UP000694523">
    <property type="component" value="Unplaced"/>
</dbReference>
<dbReference type="Ensembl" id="ENSNMLT00000012630.1">
    <property type="protein sequence ID" value="ENSNMLP00000011165.1"/>
    <property type="gene ID" value="ENSNMLG00000007665.1"/>
</dbReference>
<reference evidence="2" key="2">
    <citation type="submission" date="2025-09" db="UniProtKB">
        <authorList>
            <consortium name="Ensembl"/>
        </authorList>
    </citation>
    <scope>IDENTIFICATION</scope>
</reference>
<reference evidence="2" key="1">
    <citation type="submission" date="2025-08" db="UniProtKB">
        <authorList>
            <consortium name="Ensembl"/>
        </authorList>
    </citation>
    <scope>IDENTIFICATION</scope>
</reference>
<keyword evidence="3" id="KW-1185">Reference proteome</keyword>